<sequence length="131" mass="14750">MFMLDTNICSYILKDRPPGLRHRLKTCPSPVISSMVYAELRYGIALGAPHLQKARYQQLQLFTGLLEIIDWDSAAAEHYGDIRAALKRQGAIIGNMDLLIAAHARSLGCVLVSNNIREFQRVEGLRLENWA</sequence>
<dbReference type="GO" id="GO:0004540">
    <property type="term" value="F:RNA nuclease activity"/>
    <property type="evidence" value="ECO:0007669"/>
    <property type="project" value="InterPro"/>
</dbReference>
<keyword evidence="5 8" id="KW-0378">Hydrolase</keyword>
<evidence type="ECO:0000256" key="1">
    <source>
        <dbReference type="ARBA" id="ARBA00001946"/>
    </source>
</evidence>
<dbReference type="GO" id="GO:0004519">
    <property type="term" value="F:endonuclease activity"/>
    <property type="evidence" value="ECO:0007669"/>
    <property type="project" value="UniProtKB-KW"/>
</dbReference>
<keyword evidence="3 8" id="KW-0540">Nuclease</keyword>
<keyword evidence="10" id="KW-0255">Endonuclease</keyword>
<feature type="domain" description="PIN" evidence="9">
    <location>
        <begin position="3"/>
        <end position="124"/>
    </location>
</feature>
<feature type="binding site" evidence="8">
    <location>
        <position position="97"/>
    </location>
    <ligand>
        <name>Mg(2+)</name>
        <dbReference type="ChEBI" id="CHEBI:18420"/>
    </ligand>
</feature>
<dbReference type="PANTHER" id="PTHR33653:SF1">
    <property type="entry name" value="RIBONUCLEASE VAPC2"/>
    <property type="match status" value="1"/>
</dbReference>
<dbReference type="GO" id="GO:0016787">
    <property type="term" value="F:hydrolase activity"/>
    <property type="evidence" value="ECO:0007669"/>
    <property type="project" value="UniProtKB-KW"/>
</dbReference>
<evidence type="ECO:0000256" key="3">
    <source>
        <dbReference type="ARBA" id="ARBA00022722"/>
    </source>
</evidence>
<dbReference type="SUPFAM" id="SSF88723">
    <property type="entry name" value="PIN domain-like"/>
    <property type="match status" value="1"/>
</dbReference>
<dbReference type="AlphaFoldDB" id="A0A450TWL4"/>
<evidence type="ECO:0000313" key="10">
    <source>
        <dbReference type="EMBL" id="VFJ73349.1"/>
    </source>
</evidence>
<evidence type="ECO:0000256" key="6">
    <source>
        <dbReference type="ARBA" id="ARBA00022842"/>
    </source>
</evidence>
<organism evidence="10">
    <name type="scientific">Candidatus Kentrum sp. FW</name>
    <dbReference type="NCBI Taxonomy" id="2126338"/>
    <lineage>
        <taxon>Bacteria</taxon>
        <taxon>Pseudomonadati</taxon>
        <taxon>Pseudomonadota</taxon>
        <taxon>Gammaproteobacteria</taxon>
        <taxon>Candidatus Kentrum</taxon>
    </lineage>
</organism>
<dbReference type="InterPro" id="IPR050556">
    <property type="entry name" value="Type_II_TA_system_RNase"/>
</dbReference>
<keyword evidence="2 8" id="KW-1277">Toxin-antitoxin system</keyword>
<evidence type="ECO:0000259" key="9">
    <source>
        <dbReference type="Pfam" id="PF01850"/>
    </source>
</evidence>
<feature type="binding site" evidence="8">
    <location>
        <position position="5"/>
    </location>
    <ligand>
        <name>Mg(2+)</name>
        <dbReference type="ChEBI" id="CHEBI:18420"/>
    </ligand>
</feature>
<comment type="function">
    <text evidence="8">Toxic component of a toxin-antitoxin (TA) system. An RNase.</text>
</comment>
<evidence type="ECO:0000256" key="5">
    <source>
        <dbReference type="ARBA" id="ARBA00022801"/>
    </source>
</evidence>
<dbReference type="GO" id="GO:0000287">
    <property type="term" value="F:magnesium ion binding"/>
    <property type="evidence" value="ECO:0007669"/>
    <property type="project" value="UniProtKB-UniRule"/>
</dbReference>
<dbReference type="EMBL" id="CAADFE010000048">
    <property type="protein sequence ID" value="VFJ73349.1"/>
    <property type="molecule type" value="Genomic_DNA"/>
</dbReference>
<proteinExistence type="inferred from homology"/>
<dbReference type="InterPro" id="IPR022907">
    <property type="entry name" value="VapC_family"/>
</dbReference>
<dbReference type="InterPro" id="IPR002716">
    <property type="entry name" value="PIN_dom"/>
</dbReference>
<gene>
    <name evidence="8" type="primary">vapC</name>
    <name evidence="10" type="ORF">BECKFW1821C_GA0114237_104824</name>
</gene>
<evidence type="ECO:0000256" key="7">
    <source>
        <dbReference type="ARBA" id="ARBA00038093"/>
    </source>
</evidence>
<keyword evidence="4 8" id="KW-0479">Metal-binding</keyword>
<keyword evidence="6 8" id="KW-0460">Magnesium</keyword>
<dbReference type="HAMAP" id="MF_00265">
    <property type="entry name" value="VapC_Nob1"/>
    <property type="match status" value="1"/>
</dbReference>
<evidence type="ECO:0000256" key="2">
    <source>
        <dbReference type="ARBA" id="ARBA00022649"/>
    </source>
</evidence>
<dbReference type="EC" id="3.1.-.-" evidence="8"/>
<evidence type="ECO:0000256" key="8">
    <source>
        <dbReference type="HAMAP-Rule" id="MF_00265"/>
    </source>
</evidence>
<comment type="cofactor">
    <cofactor evidence="1 8">
        <name>Mg(2+)</name>
        <dbReference type="ChEBI" id="CHEBI:18420"/>
    </cofactor>
</comment>
<keyword evidence="8" id="KW-0800">Toxin</keyword>
<reference evidence="10" key="1">
    <citation type="submission" date="2019-02" db="EMBL/GenBank/DDBJ databases">
        <authorList>
            <person name="Gruber-Vodicka R. H."/>
            <person name="Seah K. B. B."/>
        </authorList>
    </citation>
    <scope>NUCLEOTIDE SEQUENCE</scope>
    <source>
        <strain evidence="10">BECK_BZ131</strain>
    </source>
</reference>
<dbReference type="Pfam" id="PF01850">
    <property type="entry name" value="PIN"/>
    <property type="match status" value="1"/>
</dbReference>
<name>A0A450TWL4_9GAMM</name>
<comment type="similarity">
    <text evidence="7 8">Belongs to the PINc/VapC protein family.</text>
</comment>
<dbReference type="InterPro" id="IPR029060">
    <property type="entry name" value="PIN-like_dom_sf"/>
</dbReference>
<dbReference type="Gene3D" id="3.40.50.1010">
    <property type="entry name" value="5'-nuclease"/>
    <property type="match status" value="1"/>
</dbReference>
<dbReference type="PANTHER" id="PTHR33653">
    <property type="entry name" value="RIBONUCLEASE VAPC2"/>
    <property type="match status" value="1"/>
</dbReference>
<evidence type="ECO:0000256" key="4">
    <source>
        <dbReference type="ARBA" id="ARBA00022723"/>
    </source>
</evidence>
<accession>A0A450TWL4</accession>
<protein>
    <recommendedName>
        <fullName evidence="8">Ribonuclease VapC</fullName>
        <shortName evidence="8">RNase VapC</shortName>
        <ecNumber evidence="8">3.1.-.-</ecNumber>
    </recommendedName>
    <alternativeName>
        <fullName evidence="8">Toxin VapC</fullName>
    </alternativeName>
</protein>
<dbReference type="GO" id="GO:0090729">
    <property type="term" value="F:toxin activity"/>
    <property type="evidence" value="ECO:0007669"/>
    <property type="project" value="UniProtKB-KW"/>
</dbReference>